<feature type="domain" description="DUF2179" evidence="7">
    <location>
        <begin position="237"/>
        <end position="291"/>
    </location>
</feature>
<comment type="subcellular location">
    <subcellularLocation>
        <location evidence="1">Cell membrane</location>
        <topology evidence="1">Multi-pass membrane protein</topology>
    </subcellularLocation>
</comment>
<feature type="transmembrane region" description="Helical" evidence="6">
    <location>
        <begin position="162"/>
        <end position="184"/>
    </location>
</feature>
<dbReference type="PANTHER" id="PTHR33545:SF5">
    <property type="entry name" value="UPF0750 MEMBRANE PROTEIN YITT"/>
    <property type="match status" value="1"/>
</dbReference>
<feature type="transmembrane region" description="Helical" evidence="6">
    <location>
        <begin position="21"/>
        <end position="44"/>
    </location>
</feature>
<evidence type="ECO:0000256" key="3">
    <source>
        <dbReference type="ARBA" id="ARBA00022692"/>
    </source>
</evidence>
<dbReference type="Proteomes" id="UP000886883">
    <property type="component" value="Unassembled WGS sequence"/>
</dbReference>
<keyword evidence="2" id="KW-1003">Cell membrane</keyword>
<keyword evidence="4 6" id="KW-1133">Transmembrane helix</keyword>
<evidence type="ECO:0000313" key="8">
    <source>
        <dbReference type="EMBL" id="HJB91209.1"/>
    </source>
</evidence>
<dbReference type="PANTHER" id="PTHR33545">
    <property type="entry name" value="UPF0750 MEMBRANE PROTEIN YITT-RELATED"/>
    <property type="match status" value="1"/>
</dbReference>
<reference evidence="8" key="1">
    <citation type="journal article" date="2021" name="PeerJ">
        <title>Extensive microbial diversity within the chicken gut microbiome revealed by metagenomics and culture.</title>
        <authorList>
            <person name="Gilroy R."/>
            <person name="Ravi A."/>
            <person name="Getino M."/>
            <person name="Pursley I."/>
            <person name="Horton D.L."/>
            <person name="Alikhan N.F."/>
            <person name="Baker D."/>
            <person name="Gharbi K."/>
            <person name="Hall N."/>
            <person name="Watson M."/>
            <person name="Adriaenssens E.M."/>
            <person name="Foster-Nyarko E."/>
            <person name="Jarju S."/>
            <person name="Secka A."/>
            <person name="Antonio M."/>
            <person name="Oren A."/>
            <person name="Chaudhuri R.R."/>
            <person name="La Ragione R."/>
            <person name="Hildebrand F."/>
            <person name="Pallen M.J."/>
        </authorList>
    </citation>
    <scope>NUCLEOTIDE SEQUENCE</scope>
    <source>
        <strain evidence="8">USAMLcec3-2134</strain>
    </source>
</reference>
<gene>
    <name evidence="8" type="ORF">H9763_07055</name>
</gene>
<organism evidence="8 9">
    <name type="scientific">Candidatus Eisenbergiella merdigallinarum</name>
    <dbReference type="NCBI Taxonomy" id="2838552"/>
    <lineage>
        <taxon>Bacteria</taxon>
        <taxon>Bacillati</taxon>
        <taxon>Bacillota</taxon>
        <taxon>Clostridia</taxon>
        <taxon>Lachnospirales</taxon>
        <taxon>Lachnospiraceae</taxon>
        <taxon>Eisenbergiella</taxon>
    </lineage>
</organism>
<dbReference type="EMBL" id="DWXE01000025">
    <property type="protein sequence ID" value="HJB91209.1"/>
    <property type="molecule type" value="Genomic_DNA"/>
</dbReference>
<dbReference type="InterPro" id="IPR051461">
    <property type="entry name" value="UPF0750_membrane"/>
</dbReference>
<comment type="caution">
    <text evidence="8">The sequence shown here is derived from an EMBL/GenBank/DDBJ whole genome shotgun (WGS) entry which is preliminary data.</text>
</comment>
<evidence type="ECO:0000256" key="6">
    <source>
        <dbReference type="SAM" id="Phobius"/>
    </source>
</evidence>
<name>A0A9D2MR72_9FIRM</name>
<dbReference type="Pfam" id="PF10035">
    <property type="entry name" value="DUF2179"/>
    <property type="match status" value="1"/>
</dbReference>
<sequence length="304" mass="32840">MKNTSFSRFFTRLSEKRGARDLLLDLASDLIGSVLYAVGIYTFASRADFAPGGISGLSLIINHLWGLPIGTVSLLLNFPFILLSYRIVGRRFMVKSVRSILFCTVMLDLVFPHTPAYSGDPLLAALFSGLFFGAGLALIYMRGSSTGGTDFLTMSIKALRPHLSIGLVTMVIDLLIILLGWPVFGNVDAVLYGLISTFITSTVIDKIMYGVDEGKLAIIITSKGGEVSRQIDNACARGSTIIRAQGAYTLADLQVLLCACSKSESYKVRSAAHQVDPGAFVMLTETSQVFGEGFIDPRDNVKIG</sequence>
<dbReference type="InterPro" id="IPR003740">
    <property type="entry name" value="YitT"/>
</dbReference>
<keyword evidence="5 6" id="KW-0472">Membrane</keyword>
<dbReference type="Pfam" id="PF02588">
    <property type="entry name" value="YitT_membrane"/>
    <property type="match status" value="1"/>
</dbReference>
<keyword evidence="3 6" id="KW-0812">Transmembrane</keyword>
<evidence type="ECO:0000256" key="1">
    <source>
        <dbReference type="ARBA" id="ARBA00004651"/>
    </source>
</evidence>
<accession>A0A9D2MR72</accession>
<protein>
    <submittedName>
        <fullName evidence="8">YitT family protein</fullName>
    </submittedName>
</protein>
<feature type="transmembrane region" description="Helical" evidence="6">
    <location>
        <begin position="64"/>
        <end position="85"/>
    </location>
</feature>
<dbReference type="GO" id="GO:0005886">
    <property type="term" value="C:plasma membrane"/>
    <property type="evidence" value="ECO:0007669"/>
    <property type="project" value="UniProtKB-SubCell"/>
</dbReference>
<evidence type="ECO:0000256" key="2">
    <source>
        <dbReference type="ARBA" id="ARBA00022475"/>
    </source>
</evidence>
<feature type="transmembrane region" description="Helical" evidence="6">
    <location>
        <begin position="122"/>
        <end position="141"/>
    </location>
</feature>
<reference evidence="8" key="2">
    <citation type="submission" date="2021-04" db="EMBL/GenBank/DDBJ databases">
        <authorList>
            <person name="Gilroy R."/>
        </authorList>
    </citation>
    <scope>NUCLEOTIDE SEQUENCE</scope>
    <source>
        <strain evidence="8">USAMLcec3-2134</strain>
    </source>
</reference>
<evidence type="ECO:0000256" key="4">
    <source>
        <dbReference type="ARBA" id="ARBA00022989"/>
    </source>
</evidence>
<dbReference type="Gene3D" id="3.30.70.120">
    <property type="match status" value="1"/>
</dbReference>
<dbReference type="InterPro" id="IPR015867">
    <property type="entry name" value="N-reg_PII/ATP_PRibTrfase_C"/>
</dbReference>
<dbReference type="PIRSF" id="PIRSF006483">
    <property type="entry name" value="Membrane_protein_YitT"/>
    <property type="match status" value="1"/>
</dbReference>
<dbReference type="InterPro" id="IPR019264">
    <property type="entry name" value="DUF2179"/>
</dbReference>
<feature type="transmembrane region" description="Helical" evidence="6">
    <location>
        <begin position="190"/>
        <end position="209"/>
    </location>
</feature>
<feature type="transmembrane region" description="Helical" evidence="6">
    <location>
        <begin position="97"/>
        <end position="116"/>
    </location>
</feature>
<dbReference type="AlphaFoldDB" id="A0A9D2MR72"/>
<evidence type="ECO:0000313" key="9">
    <source>
        <dbReference type="Proteomes" id="UP000886883"/>
    </source>
</evidence>
<proteinExistence type="predicted"/>
<dbReference type="CDD" id="cd16380">
    <property type="entry name" value="YitT_C"/>
    <property type="match status" value="1"/>
</dbReference>
<evidence type="ECO:0000259" key="7">
    <source>
        <dbReference type="Pfam" id="PF10035"/>
    </source>
</evidence>
<evidence type="ECO:0000256" key="5">
    <source>
        <dbReference type="ARBA" id="ARBA00023136"/>
    </source>
</evidence>